<dbReference type="FunFam" id="3.30.160.60:FF:001954">
    <property type="entry name" value="Zinc finger protein 787"/>
    <property type="match status" value="1"/>
</dbReference>
<keyword evidence="11" id="KW-0539">Nucleus</keyword>
<evidence type="ECO:0000256" key="13">
    <source>
        <dbReference type="ARBA" id="ARBA00053345"/>
    </source>
</evidence>
<dbReference type="Proteomes" id="UP001497623">
    <property type="component" value="Unassembled WGS sequence"/>
</dbReference>
<evidence type="ECO:0000256" key="15">
    <source>
        <dbReference type="SAM" id="MobiDB-lite"/>
    </source>
</evidence>
<dbReference type="FunFam" id="3.30.160.60:FF:000062">
    <property type="entry name" value="RB-associated KRAB zinc finger protein-like"/>
    <property type="match status" value="1"/>
</dbReference>
<keyword evidence="9" id="KW-0238">DNA-binding</keyword>
<evidence type="ECO:0000259" key="16">
    <source>
        <dbReference type="PROSITE" id="PS50157"/>
    </source>
</evidence>
<feature type="domain" description="C2H2-type" evidence="16">
    <location>
        <begin position="237"/>
        <end position="264"/>
    </location>
</feature>
<evidence type="ECO:0000313" key="17">
    <source>
        <dbReference type="EMBL" id="CAL4101075.1"/>
    </source>
</evidence>
<keyword evidence="6 14" id="KW-0863">Zinc-finger</keyword>
<dbReference type="GO" id="GO:0035282">
    <property type="term" value="P:segmentation"/>
    <property type="evidence" value="ECO:0007669"/>
    <property type="project" value="UniProtKB-KW"/>
</dbReference>
<accession>A0AAV2QVV1</accession>
<dbReference type="AlphaFoldDB" id="A0AAV2QVV1"/>
<dbReference type="InterPro" id="IPR036236">
    <property type="entry name" value="Znf_C2H2_sf"/>
</dbReference>
<evidence type="ECO:0000256" key="7">
    <source>
        <dbReference type="ARBA" id="ARBA00022833"/>
    </source>
</evidence>
<dbReference type="FunFam" id="3.30.160.60:FF:000690">
    <property type="entry name" value="Zinc finger protein 354C"/>
    <property type="match status" value="1"/>
</dbReference>
<dbReference type="GO" id="GO:0003682">
    <property type="term" value="F:chromatin binding"/>
    <property type="evidence" value="ECO:0007669"/>
    <property type="project" value="UniProtKB-ARBA"/>
</dbReference>
<dbReference type="SUPFAM" id="SSF57667">
    <property type="entry name" value="beta-beta-alpha zinc fingers"/>
    <property type="match status" value="7"/>
</dbReference>
<sequence length="578" mass="67084">MDPHKPVKYEFYANHASGQNTDPHVKVKLEGGTMKLENEVGQIKSPTNIDLVQTIKKEIDTIDNDYSDYYDNQMNVKLEPEADECTMTNMEIPLFANFNSHQTVKHETPALGDDFNNDIDVKVEEHPVQEDIKQENELCSNLSIADNTTSDSYHDLQNNISSEDTLNFKKHLDTIINKKRHQCTYCEKSYSHKTALKDHQRIHTDGKLYQCKNCEKFFALKSSLIQHEKIHSGDKPYQCSQCEKSFTQNGTLVQHMKTHTGVKPYHCNQCEKCFARKSQLVNHHRLHTGEKPYQCSHCDKYFSHSSGLVVHERTHTGEKPYQCTHCDKCFTDKGSLVKHQRTHTGEKPYQCSHCDKCFTQKPDMLRHQRIHTGEKPYQCSDCDKSFTCKTQLVEHRKVHIKGKPHQCSMCEKCFAHKSQLVKHCDRMHTGEKNHQCSQCDQWFAEKWQITKHQLSHNIDTKEKKIQSSHSDERLVQIADIVEPPHQCSHCGKRFTCEKKLAKHQKKHTEDLYGHYEKCFSKDSRLYRSWARAHAAELLGQDHEWKYTDTIGPLSSSPNSIQIDQSCSSNTVQDKSDYE</sequence>
<feature type="compositionally biased region" description="Polar residues" evidence="15">
    <location>
        <begin position="555"/>
        <end position="572"/>
    </location>
</feature>
<keyword evidence="3" id="KW-0217">Developmental protein</keyword>
<dbReference type="GO" id="GO:0001227">
    <property type="term" value="F:DNA-binding transcription repressor activity, RNA polymerase II-specific"/>
    <property type="evidence" value="ECO:0007669"/>
    <property type="project" value="TreeGrafter"/>
</dbReference>
<keyword evidence="5" id="KW-0677">Repeat</keyword>
<dbReference type="GO" id="GO:0008270">
    <property type="term" value="F:zinc ion binding"/>
    <property type="evidence" value="ECO:0007669"/>
    <property type="project" value="UniProtKB-KW"/>
</dbReference>
<dbReference type="FunFam" id="3.30.160.60:FF:001618">
    <property type="entry name" value="Zinc finger protein 16"/>
    <property type="match status" value="1"/>
</dbReference>
<evidence type="ECO:0000313" key="18">
    <source>
        <dbReference type="Proteomes" id="UP001497623"/>
    </source>
</evidence>
<keyword evidence="8" id="KW-0805">Transcription regulation</keyword>
<keyword evidence="10" id="KW-0804">Transcription</keyword>
<feature type="domain" description="C2H2-type" evidence="16">
    <location>
        <begin position="377"/>
        <end position="404"/>
    </location>
</feature>
<dbReference type="PROSITE" id="PS00028">
    <property type="entry name" value="ZINC_FINGER_C2H2_1"/>
    <property type="match status" value="11"/>
</dbReference>
<evidence type="ECO:0000256" key="10">
    <source>
        <dbReference type="ARBA" id="ARBA00023163"/>
    </source>
</evidence>
<evidence type="ECO:0000256" key="12">
    <source>
        <dbReference type="ARBA" id="ARBA00023843"/>
    </source>
</evidence>
<feature type="domain" description="C2H2-type" evidence="16">
    <location>
        <begin position="405"/>
        <end position="433"/>
    </location>
</feature>
<protein>
    <recommendedName>
        <fullName evidence="12">Protein krueppel</fullName>
    </recommendedName>
</protein>
<dbReference type="GO" id="GO:0001817">
    <property type="term" value="P:regulation of cytokine production"/>
    <property type="evidence" value="ECO:0007669"/>
    <property type="project" value="TreeGrafter"/>
</dbReference>
<evidence type="ECO:0000256" key="1">
    <source>
        <dbReference type="ARBA" id="ARBA00004123"/>
    </source>
</evidence>
<keyword evidence="7" id="KW-0862">Zinc</keyword>
<comment type="function">
    <text evidence="13">Krueppel is a gap class segmentation protein.</text>
</comment>
<evidence type="ECO:0000256" key="9">
    <source>
        <dbReference type="ARBA" id="ARBA00023125"/>
    </source>
</evidence>
<feature type="domain" description="C2H2-type" evidence="16">
    <location>
        <begin position="265"/>
        <end position="292"/>
    </location>
</feature>
<evidence type="ECO:0000256" key="2">
    <source>
        <dbReference type="ARBA" id="ARBA00006991"/>
    </source>
</evidence>
<dbReference type="GO" id="GO:0000978">
    <property type="term" value="F:RNA polymerase II cis-regulatory region sequence-specific DNA binding"/>
    <property type="evidence" value="ECO:0007669"/>
    <property type="project" value="TreeGrafter"/>
</dbReference>
<dbReference type="FunFam" id="3.30.160.60:FF:001343">
    <property type="entry name" value="Zinc finger protein 568"/>
    <property type="match status" value="1"/>
</dbReference>
<evidence type="ECO:0000256" key="6">
    <source>
        <dbReference type="ARBA" id="ARBA00022771"/>
    </source>
</evidence>
<keyword evidence="18" id="KW-1185">Reference proteome</keyword>
<evidence type="ECO:0000256" key="3">
    <source>
        <dbReference type="ARBA" id="ARBA00022492"/>
    </source>
</evidence>
<dbReference type="Gene3D" id="3.30.160.60">
    <property type="entry name" value="Classic Zinc Finger"/>
    <property type="match status" value="11"/>
</dbReference>
<feature type="domain" description="C2H2-type" evidence="16">
    <location>
        <begin position="293"/>
        <end position="320"/>
    </location>
</feature>
<gene>
    <name evidence="17" type="ORF">MNOR_LOCUS16936</name>
</gene>
<evidence type="ECO:0000256" key="8">
    <source>
        <dbReference type="ARBA" id="ARBA00023015"/>
    </source>
</evidence>
<feature type="domain" description="C2H2-type" evidence="16">
    <location>
        <begin position="209"/>
        <end position="236"/>
    </location>
</feature>
<evidence type="ECO:0000256" key="5">
    <source>
        <dbReference type="ARBA" id="ARBA00022737"/>
    </source>
</evidence>
<feature type="domain" description="C2H2-type" evidence="16">
    <location>
        <begin position="349"/>
        <end position="376"/>
    </location>
</feature>
<feature type="domain" description="C2H2-type" evidence="16">
    <location>
        <begin position="485"/>
        <end position="512"/>
    </location>
</feature>
<keyword evidence="3" id="KW-0302">Gap protein</keyword>
<dbReference type="SMART" id="SM00355">
    <property type="entry name" value="ZnF_C2H2"/>
    <property type="match status" value="11"/>
</dbReference>
<feature type="region of interest" description="Disordered" evidence="15">
    <location>
        <begin position="555"/>
        <end position="578"/>
    </location>
</feature>
<dbReference type="PANTHER" id="PTHR24399">
    <property type="entry name" value="ZINC FINGER AND BTB DOMAIN-CONTAINING"/>
    <property type="match status" value="1"/>
</dbReference>
<dbReference type="FunFam" id="3.30.160.60:FF:002343">
    <property type="entry name" value="Zinc finger protein 33A"/>
    <property type="match status" value="1"/>
</dbReference>
<comment type="subcellular location">
    <subcellularLocation>
        <location evidence="1">Nucleus</location>
    </subcellularLocation>
</comment>
<comment type="similarity">
    <text evidence="2">Belongs to the krueppel C2H2-type zinc-finger protein family.</text>
</comment>
<reference evidence="17 18" key="1">
    <citation type="submission" date="2024-05" db="EMBL/GenBank/DDBJ databases">
        <authorList>
            <person name="Wallberg A."/>
        </authorList>
    </citation>
    <scope>NUCLEOTIDE SEQUENCE [LARGE SCALE GENOMIC DNA]</scope>
</reference>
<dbReference type="InterPro" id="IPR013087">
    <property type="entry name" value="Znf_C2H2_type"/>
</dbReference>
<dbReference type="EMBL" id="CAXKWB010011376">
    <property type="protein sequence ID" value="CAL4101075.1"/>
    <property type="molecule type" value="Genomic_DNA"/>
</dbReference>
<comment type="caution">
    <text evidence="17">The sequence shown here is derived from an EMBL/GenBank/DDBJ whole genome shotgun (WGS) entry which is preliminary data.</text>
</comment>
<dbReference type="Pfam" id="PF00096">
    <property type="entry name" value="zf-C2H2"/>
    <property type="match status" value="8"/>
</dbReference>
<feature type="domain" description="C2H2-type" evidence="16">
    <location>
        <begin position="181"/>
        <end position="208"/>
    </location>
</feature>
<dbReference type="FunFam" id="3.30.160.60:FF:000670">
    <property type="entry name" value="zinc finger protein 22"/>
    <property type="match status" value="1"/>
</dbReference>
<name>A0AAV2QVV1_MEGNR</name>
<dbReference type="FunFam" id="3.30.160.60:FF:000065">
    <property type="entry name" value="B-cell CLL/lymphoma 6, member B"/>
    <property type="match status" value="1"/>
</dbReference>
<evidence type="ECO:0000256" key="11">
    <source>
        <dbReference type="ARBA" id="ARBA00023242"/>
    </source>
</evidence>
<proteinExistence type="inferred from homology"/>
<feature type="domain" description="C2H2-type" evidence="16">
    <location>
        <begin position="321"/>
        <end position="348"/>
    </location>
</feature>
<dbReference type="PROSITE" id="PS50157">
    <property type="entry name" value="ZINC_FINGER_C2H2_2"/>
    <property type="match status" value="11"/>
</dbReference>
<dbReference type="PANTHER" id="PTHR24399:SF54">
    <property type="entry name" value="GASTRULA ZINC FINGER PROTEIN XLCGF26.1-LIKE-RELATED"/>
    <property type="match status" value="1"/>
</dbReference>
<dbReference type="GO" id="GO:0002682">
    <property type="term" value="P:regulation of immune system process"/>
    <property type="evidence" value="ECO:0007669"/>
    <property type="project" value="TreeGrafter"/>
</dbReference>
<dbReference type="GO" id="GO:0005654">
    <property type="term" value="C:nucleoplasm"/>
    <property type="evidence" value="ECO:0007669"/>
    <property type="project" value="TreeGrafter"/>
</dbReference>
<organism evidence="17 18">
    <name type="scientific">Meganyctiphanes norvegica</name>
    <name type="common">Northern krill</name>
    <name type="synonym">Thysanopoda norvegica</name>
    <dbReference type="NCBI Taxonomy" id="48144"/>
    <lineage>
        <taxon>Eukaryota</taxon>
        <taxon>Metazoa</taxon>
        <taxon>Ecdysozoa</taxon>
        <taxon>Arthropoda</taxon>
        <taxon>Crustacea</taxon>
        <taxon>Multicrustacea</taxon>
        <taxon>Malacostraca</taxon>
        <taxon>Eumalacostraca</taxon>
        <taxon>Eucarida</taxon>
        <taxon>Euphausiacea</taxon>
        <taxon>Euphausiidae</taxon>
        <taxon>Meganyctiphanes</taxon>
    </lineage>
</organism>
<feature type="domain" description="C2H2-type" evidence="16">
    <location>
        <begin position="434"/>
        <end position="461"/>
    </location>
</feature>
<evidence type="ECO:0000256" key="14">
    <source>
        <dbReference type="PROSITE-ProRule" id="PRU00042"/>
    </source>
</evidence>
<evidence type="ECO:0000256" key="4">
    <source>
        <dbReference type="ARBA" id="ARBA00022723"/>
    </source>
</evidence>
<keyword evidence="4" id="KW-0479">Metal-binding</keyword>